<dbReference type="Pfam" id="PF13577">
    <property type="entry name" value="SnoaL_4"/>
    <property type="match status" value="1"/>
</dbReference>
<dbReference type="AlphaFoldDB" id="A0A7K3VW24"/>
<sequence>MPVPAQCPHGPEAFHSCCALAFAGLYADYVDEARIDDIVGFFATDAVFEATAFNGTVLCGREEIRQFYVDAPRALGHFATGAYVVASDDGTAHVRMRMLVVFRKSLSAVGYDWTFVRGREGWSIGRQAISLASTNGSSGSR</sequence>
<proteinExistence type="predicted"/>
<dbReference type="CDD" id="cd00531">
    <property type="entry name" value="NTF2_like"/>
    <property type="match status" value="1"/>
</dbReference>
<dbReference type="EMBL" id="JAAGWF010000004">
    <property type="protein sequence ID" value="NEK56845.1"/>
    <property type="molecule type" value="Genomic_DNA"/>
</dbReference>
<dbReference type="InterPro" id="IPR037401">
    <property type="entry name" value="SnoaL-like"/>
</dbReference>
<dbReference type="SUPFAM" id="SSF54427">
    <property type="entry name" value="NTF2-like"/>
    <property type="match status" value="1"/>
</dbReference>
<evidence type="ECO:0000313" key="2">
    <source>
        <dbReference type="EMBL" id="NEK56845.1"/>
    </source>
</evidence>
<dbReference type="RefSeq" id="WP_163480044.1">
    <property type="nucleotide sequence ID" value="NZ_JAAGWF010000004.1"/>
</dbReference>
<accession>A0A7K3VW24</accession>
<organism evidence="2 3">
    <name type="scientific">Geodermatophilus sabuli</name>
    <dbReference type="NCBI Taxonomy" id="1564158"/>
    <lineage>
        <taxon>Bacteria</taxon>
        <taxon>Bacillati</taxon>
        <taxon>Actinomycetota</taxon>
        <taxon>Actinomycetes</taxon>
        <taxon>Geodermatophilales</taxon>
        <taxon>Geodermatophilaceae</taxon>
        <taxon>Geodermatophilus</taxon>
    </lineage>
</organism>
<comment type="caution">
    <text evidence="2">The sequence shown here is derived from an EMBL/GenBank/DDBJ whole genome shotgun (WGS) entry which is preliminary data.</text>
</comment>
<gene>
    <name evidence="2" type="ORF">GCU56_03030</name>
</gene>
<evidence type="ECO:0000259" key="1">
    <source>
        <dbReference type="Pfam" id="PF13577"/>
    </source>
</evidence>
<feature type="domain" description="SnoaL-like" evidence="1">
    <location>
        <begin position="25"/>
        <end position="125"/>
    </location>
</feature>
<dbReference type="Gene3D" id="3.10.450.50">
    <property type="match status" value="1"/>
</dbReference>
<reference evidence="2 3" key="1">
    <citation type="submission" date="2020-02" db="EMBL/GenBank/DDBJ databases">
        <title>Geodermatophilus sabuli CPCC 205279 I12A-02694.</title>
        <authorList>
            <person name="Jiang Z."/>
        </authorList>
    </citation>
    <scope>NUCLEOTIDE SEQUENCE [LARGE SCALE GENOMIC DNA]</scope>
    <source>
        <strain evidence="2 3">I12A-02694</strain>
    </source>
</reference>
<keyword evidence="3" id="KW-1185">Reference proteome</keyword>
<evidence type="ECO:0000313" key="3">
    <source>
        <dbReference type="Proteomes" id="UP000470246"/>
    </source>
</evidence>
<protein>
    <recommendedName>
        <fullName evidence="1">SnoaL-like domain-containing protein</fullName>
    </recommendedName>
</protein>
<dbReference type="Proteomes" id="UP000470246">
    <property type="component" value="Unassembled WGS sequence"/>
</dbReference>
<name>A0A7K3VW24_9ACTN</name>
<dbReference type="InterPro" id="IPR032710">
    <property type="entry name" value="NTF2-like_dom_sf"/>
</dbReference>